<feature type="domain" description="DUF5753" evidence="1">
    <location>
        <begin position="123"/>
        <end position="303"/>
    </location>
</feature>
<dbReference type="EMBL" id="SLWR01000017">
    <property type="protein sequence ID" value="TCO40586.1"/>
    <property type="molecule type" value="Genomic_DNA"/>
</dbReference>
<evidence type="ECO:0000313" key="2">
    <source>
        <dbReference type="EMBL" id="TCO40586.1"/>
    </source>
</evidence>
<dbReference type="CDD" id="cd00093">
    <property type="entry name" value="HTH_XRE"/>
    <property type="match status" value="1"/>
</dbReference>
<dbReference type="GO" id="GO:0003677">
    <property type="term" value="F:DNA binding"/>
    <property type="evidence" value="ECO:0007669"/>
    <property type="project" value="InterPro"/>
</dbReference>
<proteinExistence type="predicted"/>
<gene>
    <name evidence="2" type="ORF">EV646_117127</name>
</gene>
<evidence type="ECO:0000313" key="3">
    <source>
        <dbReference type="Proteomes" id="UP000295573"/>
    </source>
</evidence>
<evidence type="ECO:0000259" key="1">
    <source>
        <dbReference type="Pfam" id="PF19054"/>
    </source>
</evidence>
<reference evidence="2 3" key="1">
    <citation type="journal article" date="2015" name="Stand. Genomic Sci.">
        <title>Genomic Encyclopedia of Bacterial and Archaeal Type Strains, Phase III: the genomes of soil and plant-associated and newly described type strains.</title>
        <authorList>
            <person name="Whitman W.B."/>
            <person name="Woyke T."/>
            <person name="Klenk H.P."/>
            <person name="Zhou Y."/>
            <person name="Lilburn T.G."/>
            <person name="Beck B.J."/>
            <person name="De Vos P."/>
            <person name="Vandamme P."/>
            <person name="Eisen J.A."/>
            <person name="Garrity G."/>
            <person name="Hugenholtz P."/>
            <person name="Kyrpides N.C."/>
        </authorList>
    </citation>
    <scope>NUCLEOTIDE SEQUENCE [LARGE SCALE GENOMIC DNA]</scope>
    <source>
        <strain evidence="2 3">VKM Ac-2541</strain>
    </source>
</reference>
<dbReference type="InterPro" id="IPR043917">
    <property type="entry name" value="DUF5753"/>
</dbReference>
<dbReference type="SUPFAM" id="SSF47413">
    <property type="entry name" value="lambda repressor-like DNA-binding domains"/>
    <property type="match status" value="1"/>
</dbReference>
<comment type="caution">
    <text evidence="2">The sequence shown here is derived from an EMBL/GenBank/DDBJ whole genome shotgun (WGS) entry which is preliminary data.</text>
</comment>
<accession>A0A4R2I998</accession>
<name>A0A4R2I998_9ACTN</name>
<dbReference type="InterPro" id="IPR001387">
    <property type="entry name" value="Cro/C1-type_HTH"/>
</dbReference>
<dbReference type="Pfam" id="PF13560">
    <property type="entry name" value="HTH_31"/>
    <property type="match status" value="1"/>
</dbReference>
<sequence>MQLRAYLPVSELLGAWEVSVSESGAQSGPTALRIILGAHLRRMREAAGISRSDAGWEIRSSESKVSRMELGRVGFKERDVADLLTLYGLDDGEERERLLALAREANNPGWWHRFGDVLPSWFHSYLDLESAAQLIRTYELQFVPGLMQTPEYVRAVVQLGRGVIPAEEVERRVNLRVNRQNVLTRSNPNPVRLWAVVDESVLRRPIGGVKAMCAQLDHLIELTDLPNLTLQVVEFGSGGHAATGGAYSILRFPEQDLPDIVYIEHLTSALYLDKLDDLDKYTATMEALCLAAQPPNRTRDILTKIQREYEG</sequence>
<dbReference type="Proteomes" id="UP000295573">
    <property type="component" value="Unassembled WGS sequence"/>
</dbReference>
<dbReference type="InterPro" id="IPR010982">
    <property type="entry name" value="Lambda_DNA-bd_dom_sf"/>
</dbReference>
<keyword evidence="3" id="KW-1185">Reference proteome</keyword>
<dbReference type="AlphaFoldDB" id="A0A4R2I998"/>
<protein>
    <submittedName>
        <fullName evidence="2">Helix-turn-helix protein</fullName>
    </submittedName>
</protein>
<organism evidence="2 3">
    <name type="scientific">Kribbella antiqua</name>
    <dbReference type="NCBI Taxonomy" id="2512217"/>
    <lineage>
        <taxon>Bacteria</taxon>
        <taxon>Bacillati</taxon>
        <taxon>Actinomycetota</taxon>
        <taxon>Actinomycetes</taxon>
        <taxon>Propionibacteriales</taxon>
        <taxon>Kribbellaceae</taxon>
        <taxon>Kribbella</taxon>
    </lineage>
</organism>
<dbReference type="Pfam" id="PF19054">
    <property type="entry name" value="DUF5753"/>
    <property type="match status" value="1"/>
</dbReference>